<evidence type="ECO:0000313" key="3">
    <source>
        <dbReference type="EMBL" id="KAL1836893.1"/>
    </source>
</evidence>
<dbReference type="EMBL" id="JAZGSY010000353">
    <property type="protein sequence ID" value="KAL1836893.1"/>
    <property type="molecule type" value="Genomic_DNA"/>
</dbReference>
<feature type="compositionally biased region" description="Low complexity" evidence="2">
    <location>
        <begin position="2552"/>
        <end position="2567"/>
    </location>
</feature>
<gene>
    <name evidence="3" type="ORF">VTJ49DRAFT_4521</name>
</gene>
<evidence type="ECO:0000313" key="4">
    <source>
        <dbReference type="Proteomes" id="UP001583172"/>
    </source>
</evidence>
<feature type="coiled-coil region" evidence="1">
    <location>
        <begin position="1272"/>
        <end position="1299"/>
    </location>
</feature>
<feature type="compositionally biased region" description="Acidic residues" evidence="2">
    <location>
        <begin position="2414"/>
        <end position="2430"/>
    </location>
</feature>
<feature type="compositionally biased region" description="Basic and acidic residues" evidence="2">
    <location>
        <begin position="137"/>
        <end position="164"/>
    </location>
</feature>
<name>A0ABR3V552_HUMIN</name>
<feature type="compositionally biased region" description="Basic and acidic residues" evidence="2">
    <location>
        <begin position="2474"/>
        <end position="2483"/>
    </location>
</feature>
<feature type="compositionally biased region" description="Gly residues" evidence="2">
    <location>
        <begin position="448"/>
        <end position="457"/>
    </location>
</feature>
<feature type="compositionally biased region" description="Low complexity" evidence="2">
    <location>
        <begin position="2323"/>
        <end position="2336"/>
    </location>
</feature>
<keyword evidence="1" id="KW-0175">Coiled coil</keyword>
<keyword evidence="4" id="KW-1185">Reference proteome</keyword>
<feature type="compositionally biased region" description="Basic and acidic residues" evidence="2">
    <location>
        <begin position="1"/>
        <end position="14"/>
    </location>
</feature>
<feature type="region of interest" description="Disordered" evidence="2">
    <location>
        <begin position="2280"/>
        <end position="2567"/>
    </location>
</feature>
<evidence type="ECO:0000256" key="1">
    <source>
        <dbReference type="SAM" id="Coils"/>
    </source>
</evidence>
<evidence type="ECO:0000256" key="2">
    <source>
        <dbReference type="SAM" id="MobiDB-lite"/>
    </source>
</evidence>
<organism evidence="3 4">
    <name type="scientific">Humicola insolens</name>
    <name type="common">Soft-rot fungus</name>
    <dbReference type="NCBI Taxonomy" id="85995"/>
    <lineage>
        <taxon>Eukaryota</taxon>
        <taxon>Fungi</taxon>
        <taxon>Dikarya</taxon>
        <taxon>Ascomycota</taxon>
        <taxon>Pezizomycotina</taxon>
        <taxon>Sordariomycetes</taxon>
        <taxon>Sordariomycetidae</taxon>
        <taxon>Sordariales</taxon>
        <taxon>Chaetomiaceae</taxon>
        <taxon>Mycothermus</taxon>
    </lineage>
</organism>
<feature type="compositionally biased region" description="Pro residues" evidence="2">
    <location>
        <begin position="224"/>
        <end position="236"/>
    </location>
</feature>
<feature type="compositionally biased region" description="Acidic residues" evidence="2">
    <location>
        <begin position="2458"/>
        <end position="2468"/>
    </location>
</feature>
<feature type="region of interest" description="Disordered" evidence="2">
    <location>
        <begin position="490"/>
        <end position="509"/>
    </location>
</feature>
<dbReference type="PANTHER" id="PTHR43941:SF1">
    <property type="entry name" value="STRUCTURAL MAINTENANCE OF CHROMOSOMES PROTEIN 2"/>
    <property type="match status" value="1"/>
</dbReference>
<feature type="compositionally biased region" description="Acidic residues" evidence="2">
    <location>
        <begin position="2500"/>
        <end position="2511"/>
    </location>
</feature>
<protein>
    <recommendedName>
        <fullName evidence="5">Transport protein USO1</fullName>
    </recommendedName>
</protein>
<sequence length="2567" mass="278698">MPPVERDAPRELPPLKHQHSASTDHVRALVPMWDSSDPERAPPPLPMNPQSPSLSRPGTSSVIQNAHAAMAEKARENSASLVPHRPKRIDPSPERNTPSPTNLRPSSHRRTQSTVKDLSLMLEASVRGEPVQGPPRSPEKSDRPVTPQRRDTRDAFLEAKDYSQERSSAGTPTPGPSLTPIIRPIARRSHQNILGENAPPPSATMLALQNMSTQNSTNTTPNTNPAPAPQPAPKEPSAPLANITNGSSAIFKTPGSLESLSHQILTLTDIATTLQKEMATLSRRSRDNATDLLSLKEATNARDEDIRKSLRELISDVKSRSATRDPYGGPLLLEGRHHHPSSPTQSTKSAGPRPFSLPRIPSPNSFFDRESLLSTPSLVSDTAPSPATVALLEKIIREMGTKEGQDTLLSRLTELVEKVSGMATAGKLEELVQVVKSAQQQAIIPAAAGGGSGGGDGGTRDRGWSLGDDDDNRSHRSAFDYLHAAASGSQSSRLLEGQAPARSGAATDPTFHDEILKAIRGVKDSVAQGGGLTAETKALVRELRGEVLGMGREIGRRLDEVAEKSTTTGQSESVTKADMIKVIDQGLAEMSQQMTALLREHRWQSAANTADSDSPSRGGDSSAVSAIDYKEIYNSVRAALKDTQAGKPRGQELRREDVLQAVKDAWEKYKPEIEIQQIGLERDEVLACLQEGLSAYAPRNDRPPGATRDEVYQAVAEALKHYTPPKVEIPAPLTREEMMEAVRECLEEFEFPVAPGMGMELTKGDVLEAVKEGLQHIPQPPPPVPASDLTKGDVANAVTEGLQAFDFSAVYANALVPQSVTKGDVTDAVKSGLKGLDLSEDIMDAVKEGLDSSDLPTNVVRAVMQGIQSFDFAGAVAAGIPRPDLSRVDVSDAVKEGIESLDINGKITAAVKAALQDVDFSEAHSKALVPASDIPRSSARADDVPRADFAGAADLSKGVADAVKTALDDFDFSRLTESLAARSDLSRVDVVDAVKEGLDALDLSQEVADAVKRSLEAFDLASLSRSGSDLSRVDVVDAVKEGLASLDLSEAKLGEVVKKELQAFDFSAVQSNAVVPQEGGSNDEVVQRLLEIKELLQAEIKAASAETKESIAAGARDTEQILDATRDGFEKLRADIEGYVDRAKAGGEPEQVSDQLLLTLDSFREELANLITKSSDVSKTMLREEIDSLRDAVNSSLVPVIPQGGSSGTSNREVLEALHEGIHALRKDIGARPIAGLTEILDALEAGFGDIRASITNLRDKPADLTANDEILDALKEGLDSVRADIEALRQEAKNERSLAAVSTDTSKAVVSTEHSVLTPDDIKNLEVLITQLGIKVEALESAPKPDVSPLSKEDLEHLEKTLRDVAASVGTMPSTAPFEALEASIRKIQDTVDELATRKYPVPPKPELTDPATREDVEAIETILRNTKAKLDDFMDGEQMVKKDHIDNLESMILEARESVSGLASQVDSVSRKEHIDALEQLVQETRQSLGGLATQVDSLSRKEDVAMVESLVNQVVAAFDEMKERHEKALEDPEKITKTDVEAVEAVCLDTKSLVEHIQKVDLLGLPCKEDLEALEVRLGDLKDRIDAHAEATTKAFEERQAETVGLGVSVAEVKTILEKLETVMGSKLADGARGIDSIHNILDTLTASVRKNDSVADDVKEVLDTVKLEFEDSKTAMVGVKLELDEKLQANVDTLLAKLDERMAELVTKYEELQLVQDDRATKAEARDAEMEAAVSGTKTIAEELKTLVDTLGSAVTDSMEKMEEASKTVFERVEDLVTKADENHTEVKTEHQLTREQVQEAIGKVDGLQGQVAEYQPKILETVQELMVALAENYETLKTTAAAIHERVENPILPPPPEKYDDTAVIERLDALVGHTAVADKAFEQLGTLDQVHAQVKTVAAELSAFLAAQTQRIADEHEDREKSLQETTIALERRKEEKEQVEALIATLREEELRLREAITVTLPEEQAKVTEQFLANLMAEETRLKEATGKLVEEQAQLKEAFLAGLKEEQARLLETNVALKEEQDQMKESFLANLKEEQARLMEATVAMKEEQDKLKETFLANLREEEQRLKEMNDALRDEQQLLKDSFLSSLREEEALLKEVNAGLRKEQDEMRELFTASLKEEQERLRAANDALRQEQENIKATLKEDQERFKVELLANLMEEEARLKESNAALRAEQEAMRAEFLAALKEEEARLRDSLQALRDEQDGLQKQKNRLTADLSALDTALRIRREELDDMEQRAESLERRILEGVMDHSRVLLMAKTNRATAAAAAMNRKRVSSANKSGVTTGGGEGSEKPRSAITMAMAARSKGNGSSSSPAASGPASSTGRRILSLTQITNNVPVGGMKRSQSVRTPGGAGLAATRGDRHRKTSWGATGGSKGYGELGLGSSTSAGEDKENLNLDLDLDLDGDGFREGDEDAYLAKNTDGTSGDVEQDAARGLTPPAEERTEDEDEEDDRFSDLGGSHRDDDVRSLRRSSHGTTVITPEAAEAQEEQEEETWSDQDRAAGEKEEDDADDAASDWTESVVGKEEGDEEKAEESVGEGAVPAAAVPVAAAS</sequence>
<feature type="compositionally biased region" description="Polar residues" evidence="2">
    <location>
        <begin position="94"/>
        <end position="105"/>
    </location>
</feature>
<feature type="region of interest" description="Disordered" evidence="2">
    <location>
        <begin position="1"/>
        <end position="181"/>
    </location>
</feature>
<dbReference type="Proteomes" id="UP001583172">
    <property type="component" value="Unassembled WGS sequence"/>
</dbReference>
<dbReference type="PANTHER" id="PTHR43941">
    <property type="entry name" value="STRUCTURAL MAINTENANCE OF CHROMOSOMES PROTEIN 2"/>
    <property type="match status" value="1"/>
</dbReference>
<feature type="region of interest" description="Disordered" evidence="2">
    <location>
        <begin position="446"/>
        <end position="471"/>
    </location>
</feature>
<feature type="coiled-coil region" evidence="1">
    <location>
        <begin position="1912"/>
        <end position="2263"/>
    </location>
</feature>
<feature type="compositionally biased region" description="Low complexity" evidence="2">
    <location>
        <begin position="212"/>
        <end position="223"/>
    </location>
</feature>
<accession>A0ABR3V552</accession>
<proteinExistence type="predicted"/>
<reference evidence="3 4" key="1">
    <citation type="journal article" date="2024" name="Commun. Biol.">
        <title>Comparative genomic analysis of thermophilic fungi reveals convergent evolutionary adaptations and gene losses.</title>
        <authorList>
            <person name="Steindorff A.S."/>
            <person name="Aguilar-Pontes M.V."/>
            <person name="Robinson A.J."/>
            <person name="Andreopoulos B."/>
            <person name="LaButti K."/>
            <person name="Kuo A."/>
            <person name="Mondo S."/>
            <person name="Riley R."/>
            <person name="Otillar R."/>
            <person name="Haridas S."/>
            <person name="Lipzen A."/>
            <person name="Grimwood J."/>
            <person name="Schmutz J."/>
            <person name="Clum A."/>
            <person name="Reid I.D."/>
            <person name="Moisan M.C."/>
            <person name="Butler G."/>
            <person name="Nguyen T.T.M."/>
            <person name="Dewar K."/>
            <person name="Conant G."/>
            <person name="Drula E."/>
            <person name="Henrissat B."/>
            <person name="Hansel C."/>
            <person name="Singer S."/>
            <person name="Hutchinson M.I."/>
            <person name="de Vries R.P."/>
            <person name="Natvig D.O."/>
            <person name="Powell A.J."/>
            <person name="Tsang A."/>
            <person name="Grigoriev I.V."/>
        </authorList>
    </citation>
    <scope>NUCLEOTIDE SEQUENCE [LARGE SCALE GENOMIC DNA]</scope>
    <source>
        <strain evidence="3 4">CBS 620.91</strain>
    </source>
</reference>
<comment type="caution">
    <text evidence="3">The sequence shown here is derived from an EMBL/GenBank/DDBJ whole genome shotgun (WGS) entry which is preliminary data.</text>
</comment>
<feature type="region of interest" description="Disordered" evidence="2">
    <location>
        <begin position="317"/>
        <end position="357"/>
    </location>
</feature>
<feature type="compositionally biased region" description="Gly residues" evidence="2">
    <location>
        <begin position="2385"/>
        <end position="2396"/>
    </location>
</feature>
<evidence type="ECO:0008006" key="5">
    <source>
        <dbReference type="Google" id="ProtNLM"/>
    </source>
</evidence>
<feature type="compositionally biased region" description="Acidic residues" evidence="2">
    <location>
        <begin position="2541"/>
        <end position="2551"/>
    </location>
</feature>
<feature type="compositionally biased region" description="Acidic residues" evidence="2">
    <location>
        <begin position="2520"/>
        <end position="2529"/>
    </location>
</feature>
<feature type="region of interest" description="Disordered" evidence="2">
    <location>
        <begin position="212"/>
        <end position="247"/>
    </location>
</feature>